<evidence type="ECO:0000256" key="2">
    <source>
        <dbReference type="SAM" id="Phobius"/>
    </source>
</evidence>
<feature type="transmembrane region" description="Helical" evidence="2">
    <location>
        <begin position="70"/>
        <end position="95"/>
    </location>
</feature>
<keyword evidence="1" id="KW-1015">Disulfide bond</keyword>
<keyword evidence="4" id="KW-1185">Reference proteome</keyword>
<reference evidence="3 4" key="1">
    <citation type="submission" date="2019-09" db="EMBL/GenBank/DDBJ databases">
        <title>Bird 10,000 Genomes (B10K) Project - Family phase.</title>
        <authorList>
            <person name="Zhang G."/>
        </authorList>
    </citation>
    <scope>NUCLEOTIDE SEQUENCE [LARGE SCALE GENOMIC DNA]</scope>
    <source>
        <strain evidence="3">B10K-DU-029-75</strain>
    </source>
</reference>
<feature type="non-terminal residue" evidence="3">
    <location>
        <position position="123"/>
    </location>
</feature>
<proteinExistence type="predicted"/>
<dbReference type="PANTHER" id="PTHR10424:SF73">
    <property type="entry name" value="ENDOGENOUS RETROVIRUS GROUP FC1 ENV POLYPROTEIN-RELATED"/>
    <property type="match status" value="1"/>
</dbReference>
<keyword evidence="2" id="KW-0812">Transmembrane</keyword>
<feature type="non-terminal residue" evidence="3">
    <location>
        <position position="1"/>
    </location>
</feature>
<dbReference type="OrthoDB" id="8949317at2759"/>
<dbReference type="InterPro" id="IPR018154">
    <property type="entry name" value="TLV/ENV_coat_polyprotein"/>
</dbReference>
<evidence type="ECO:0000313" key="4">
    <source>
        <dbReference type="Proteomes" id="UP000579558"/>
    </source>
</evidence>
<accession>A0A7K6V4G2</accession>
<dbReference type="Proteomes" id="UP000579558">
    <property type="component" value="Unassembled WGS sequence"/>
</dbReference>
<dbReference type="Pfam" id="PF00429">
    <property type="entry name" value="TLV_coat"/>
    <property type="match status" value="1"/>
</dbReference>
<organism evidence="3 4">
    <name type="scientific">Notiomystis cincta</name>
    <dbReference type="NCBI Taxonomy" id="366454"/>
    <lineage>
        <taxon>Eukaryota</taxon>
        <taxon>Metazoa</taxon>
        <taxon>Chordata</taxon>
        <taxon>Craniata</taxon>
        <taxon>Vertebrata</taxon>
        <taxon>Euteleostomi</taxon>
        <taxon>Archelosauria</taxon>
        <taxon>Archosauria</taxon>
        <taxon>Dinosauria</taxon>
        <taxon>Saurischia</taxon>
        <taxon>Theropoda</taxon>
        <taxon>Coelurosauria</taxon>
        <taxon>Aves</taxon>
        <taxon>Neognathae</taxon>
        <taxon>Neoaves</taxon>
        <taxon>Telluraves</taxon>
        <taxon>Australaves</taxon>
        <taxon>Passeriformes</taxon>
        <taxon>Notiomystidae</taxon>
        <taxon>Notiomystis</taxon>
    </lineage>
</organism>
<name>A0A7K6V4G2_9PASS</name>
<dbReference type="SUPFAM" id="SSF58069">
    <property type="entry name" value="Virus ectodomain"/>
    <property type="match status" value="1"/>
</dbReference>
<dbReference type="EMBL" id="VZRX01007357">
    <property type="protein sequence ID" value="NWX29330.1"/>
    <property type="molecule type" value="Genomic_DNA"/>
</dbReference>
<evidence type="ECO:0000313" key="3">
    <source>
        <dbReference type="EMBL" id="NWX29330.1"/>
    </source>
</evidence>
<keyword evidence="2" id="KW-0472">Membrane</keyword>
<keyword evidence="2" id="KW-1133">Transmembrane helix</keyword>
<protein>
    <submittedName>
        <fullName evidence="3">ERVV2 protein</fullName>
    </submittedName>
</protein>
<gene>
    <name evidence="3" type="primary">Ervv2_1</name>
    <name evidence="3" type="ORF">NOTCIN_R14492</name>
</gene>
<sequence length="123" mass="14160">TAQMGGVCTLVNSRCCTYVDNGGKISTDSHTIGKHAKMLHEVTKDDTMWTTDLWEALTSWLPDLNWLKQLFMGILAIILFLLFTGMYVQCVWWCCPPTSGSYSDWKIYKIRYKIEKGTYFKEA</sequence>
<dbReference type="AlphaFoldDB" id="A0A7K6V4G2"/>
<comment type="caution">
    <text evidence="3">The sequence shown here is derived from an EMBL/GenBank/DDBJ whole genome shotgun (WGS) entry which is preliminary data.</text>
</comment>
<dbReference type="PANTHER" id="PTHR10424">
    <property type="entry name" value="VIRAL ENVELOPE PROTEIN"/>
    <property type="match status" value="1"/>
</dbReference>
<dbReference type="Gene3D" id="1.10.287.210">
    <property type="match status" value="1"/>
</dbReference>
<evidence type="ECO:0000256" key="1">
    <source>
        <dbReference type="ARBA" id="ARBA00023157"/>
    </source>
</evidence>